<dbReference type="RefSeq" id="XP_056788488.1">
    <property type="nucleotide sequence ID" value="XM_056936553.1"/>
</dbReference>
<name>A0A9X0BSK4_9EURO</name>
<protein>
    <recommendedName>
        <fullName evidence="9">Nuclear pore complex protein Nup85</fullName>
    </recommendedName>
</protein>
<feature type="compositionally biased region" description="Polar residues" evidence="10">
    <location>
        <begin position="1"/>
        <end position="14"/>
    </location>
</feature>
<keyword evidence="5 9" id="KW-0653">Protein transport</keyword>
<evidence type="ECO:0000313" key="11">
    <source>
        <dbReference type="EMBL" id="KAJ5481058.1"/>
    </source>
</evidence>
<sequence>MSFKFNQNTFQHPSTPDKSKNQSLWSNLSTTPAGPPPSAANPFLPHGQAPSDALDTSQLNPHSHPDFGQSSNSLFTKSGGFKTNDSIFGSSIGSDFALPKTSRAPPARPLAPTPSQGRFGGTSTGRGAFGRSVTFEQQDDLNSSQMEEYEEYEDEGEDMEQGDETLDGEYEEDMEEEHSEEELDLNRREPSTRLSFLDSSHGNPFSAPAPAPAPVTGLGQARKPIYSNPTEAKRPKLNEAWANRSPLRKTTLSPKKASAMPSIIQNMASRTRLASVDEPGDMIFGTEETLYRLYDVVNNEEMQHVDVDASLAHTVNRLVSSWDSCADRSGIARPYGSTTSIGPGEQAPPLVKASFLASLLLEIHHPSRGSAPIASNSNPLAHMAPNGMVKAIQRASVATPLPQILLDWLNGNHASHAKDLQALRHVEPNPTASSNFWDIVNAAVLRGRFVEAADILRSADFNYARSALEDGLPQPGYRGIQLQNIQRCVNRALDILDSCPGFRDDDWDITGNDWIDYRKNVLSAVHDLEEFAEGDERDQAELPSQNHRFQAINFGMGGFGQAPSQAQNGISFTQSARMAESRVPWTIYQSLRLLYRIILGDAAAIKNTAQDWVEATICLTAWWDGEDEEDTFRASTSSVDFQRFRGARSHMRGVDRNLRDAYLRRLDLAFSSATNENSDDASFRVNTMNSLEVGLASVFEGNVQGVLRLLETWSLCITSAITEVAHIGGWLQDGGSQKVSGLNENDLMVLSYGQGSASPSLGLTRDEALRDYALGLYERGFVENESLRRDGWELALEVLSRMHDAVMMKKAVSEIVEKLPLDNLEQLDKLVILCSDLGLEEQGRKIAERFGDQTTDTSEKYGLALVSYARAHNRRKVRAVVELLISFSLVQSRAYPAAADMDEELRSLLQDPKTCLSTIASVNEEAARILQFYLSGYATLRRFYEIRDEALGLEEGQQPRFKPLARRRAAAKALAAVISSAADNIYGGLFDPDRDSAVQVDGLMALLGEALVFVNQPSLVLSISQQFTILSAIEDLETVTPRVYAQCEECFQSTLLSANTAGTTASPPSPHSLLKKSVSALSASTFSIIGSDILGSARTQSASGSGHESPMNSGVLVPQPGDKGADSVRGWDWRVGLPEGTRGEDVLRMLRLGLARGLSTGALGSV</sequence>
<feature type="compositionally biased region" description="Polar residues" evidence="10">
    <location>
        <begin position="134"/>
        <end position="144"/>
    </location>
</feature>
<evidence type="ECO:0000256" key="9">
    <source>
        <dbReference type="RuleBase" id="RU365073"/>
    </source>
</evidence>
<evidence type="ECO:0000256" key="10">
    <source>
        <dbReference type="SAM" id="MobiDB-lite"/>
    </source>
</evidence>
<dbReference type="PANTHER" id="PTHR13373:SF21">
    <property type="entry name" value="NUCLEAR PORE COMPLEX PROTEIN NUP85"/>
    <property type="match status" value="1"/>
</dbReference>
<keyword evidence="7 9" id="KW-0906">Nuclear pore complex</keyword>
<dbReference type="GO" id="GO:0031965">
    <property type="term" value="C:nuclear membrane"/>
    <property type="evidence" value="ECO:0007669"/>
    <property type="project" value="UniProtKB-UniRule"/>
</dbReference>
<dbReference type="GO" id="GO:0045893">
    <property type="term" value="P:positive regulation of DNA-templated transcription"/>
    <property type="evidence" value="ECO:0007669"/>
    <property type="project" value="TreeGrafter"/>
</dbReference>
<comment type="similarity">
    <text evidence="2 9">Belongs to the nucleoporin Nup85 family.</text>
</comment>
<dbReference type="PANTHER" id="PTHR13373">
    <property type="entry name" value="FROUNT PROTEIN-RELATED"/>
    <property type="match status" value="1"/>
</dbReference>
<reference evidence="11" key="2">
    <citation type="journal article" date="2023" name="IMA Fungus">
        <title>Comparative genomic study of the Penicillium genus elucidates a diverse pangenome and 15 lateral gene transfer events.</title>
        <authorList>
            <person name="Petersen C."/>
            <person name="Sorensen T."/>
            <person name="Nielsen M.R."/>
            <person name="Sondergaard T.E."/>
            <person name="Sorensen J.L."/>
            <person name="Fitzpatrick D.A."/>
            <person name="Frisvad J.C."/>
            <person name="Nielsen K.L."/>
        </authorList>
    </citation>
    <scope>NUCLEOTIDE SEQUENCE</scope>
    <source>
        <strain evidence="11">IBT 30728</strain>
    </source>
</reference>
<comment type="subunit">
    <text evidence="9">Component of the nuclear pore complex (NPC).</text>
</comment>
<feature type="compositionally biased region" description="Polar residues" evidence="10">
    <location>
        <begin position="21"/>
        <end position="31"/>
    </location>
</feature>
<evidence type="ECO:0000256" key="4">
    <source>
        <dbReference type="ARBA" id="ARBA00022816"/>
    </source>
</evidence>
<dbReference type="InterPro" id="IPR011502">
    <property type="entry name" value="Nucleoporin_Nup85"/>
</dbReference>
<feature type="region of interest" description="Disordered" evidence="10">
    <location>
        <begin position="98"/>
        <end position="189"/>
    </location>
</feature>
<feature type="compositionally biased region" description="Gly residues" evidence="10">
    <location>
        <begin position="118"/>
        <end position="128"/>
    </location>
</feature>
<dbReference type="Proteomes" id="UP001148312">
    <property type="component" value="Unassembled WGS sequence"/>
</dbReference>
<keyword evidence="6 9" id="KW-0811">Translocation</keyword>
<dbReference type="GO" id="GO:0006606">
    <property type="term" value="P:protein import into nucleus"/>
    <property type="evidence" value="ECO:0007669"/>
    <property type="project" value="TreeGrafter"/>
</dbReference>
<evidence type="ECO:0000256" key="8">
    <source>
        <dbReference type="ARBA" id="ARBA00023242"/>
    </source>
</evidence>
<comment type="caution">
    <text evidence="11">The sequence shown here is derived from an EMBL/GenBank/DDBJ whole genome shotgun (WGS) entry which is preliminary data.</text>
</comment>
<proteinExistence type="inferred from homology"/>
<evidence type="ECO:0000256" key="3">
    <source>
        <dbReference type="ARBA" id="ARBA00022448"/>
    </source>
</evidence>
<feature type="compositionally biased region" description="Polar residues" evidence="10">
    <location>
        <begin position="1099"/>
        <end position="1112"/>
    </location>
</feature>
<keyword evidence="8 9" id="KW-0539">Nucleus</keyword>
<keyword evidence="9" id="KW-0472">Membrane</keyword>
<evidence type="ECO:0000256" key="7">
    <source>
        <dbReference type="ARBA" id="ARBA00023132"/>
    </source>
</evidence>
<comment type="function">
    <text evidence="9">Functions as a component of the nuclear pore complex (NPC).</text>
</comment>
<dbReference type="GeneID" id="81626802"/>
<dbReference type="GO" id="GO:0006406">
    <property type="term" value="P:mRNA export from nucleus"/>
    <property type="evidence" value="ECO:0007669"/>
    <property type="project" value="TreeGrafter"/>
</dbReference>
<feature type="region of interest" description="Disordered" evidence="10">
    <location>
        <begin position="1099"/>
        <end position="1129"/>
    </location>
</feature>
<dbReference type="GO" id="GO:0031080">
    <property type="term" value="C:nuclear pore outer ring"/>
    <property type="evidence" value="ECO:0007669"/>
    <property type="project" value="TreeGrafter"/>
</dbReference>
<keyword evidence="3 9" id="KW-0813">Transport</keyword>
<evidence type="ECO:0000256" key="6">
    <source>
        <dbReference type="ARBA" id="ARBA00023010"/>
    </source>
</evidence>
<evidence type="ECO:0000256" key="2">
    <source>
        <dbReference type="ARBA" id="ARBA00005573"/>
    </source>
</evidence>
<feature type="region of interest" description="Disordered" evidence="10">
    <location>
        <begin position="1"/>
        <end position="75"/>
    </location>
</feature>
<reference evidence="11" key="1">
    <citation type="submission" date="2022-12" db="EMBL/GenBank/DDBJ databases">
        <authorList>
            <person name="Petersen C."/>
        </authorList>
    </citation>
    <scope>NUCLEOTIDE SEQUENCE</scope>
    <source>
        <strain evidence="11">IBT 30728</strain>
    </source>
</reference>
<accession>A0A9X0BSK4</accession>
<feature type="compositionally biased region" description="Acidic residues" evidence="10">
    <location>
        <begin position="147"/>
        <end position="183"/>
    </location>
</feature>
<evidence type="ECO:0000256" key="1">
    <source>
        <dbReference type="ARBA" id="ARBA00004567"/>
    </source>
</evidence>
<dbReference type="AlphaFoldDB" id="A0A9X0BSK4"/>
<keyword evidence="4 9" id="KW-0509">mRNA transport</keyword>
<dbReference type="Pfam" id="PF07575">
    <property type="entry name" value="Nucleopor_Nup85"/>
    <property type="match status" value="2"/>
</dbReference>
<dbReference type="EMBL" id="JAPWDQ010000009">
    <property type="protein sequence ID" value="KAJ5481058.1"/>
    <property type="molecule type" value="Genomic_DNA"/>
</dbReference>
<evidence type="ECO:0000313" key="12">
    <source>
        <dbReference type="Proteomes" id="UP001148312"/>
    </source>
</evidence>
<evidence type="ECO:0000256" key="5">
    <source>
        <dbReference type="ARBA" id="ARBA00022927"/>
    </source>
</evidence>
<gene>
    <name evidence="11" type="ORF">N7539_006952</name>
</gene>
<organism evidence="11 12">
    <name type="scientific">Penicillium diatomitis</name>
    <dbReference type="NCBI Taxonomy" id="2819901"/>
    <lineage>
        <taxon>Eukaryota</taxon>
        <taxon>Fungi</taxon>
        <taxon>Dikarya</taxon>
        <taxon>Ascomycota</taxon>
        <taxon>Pezizomycotina</taxon>
        <taxon>Eurotiomycetes</taxon>
        <taxon>Eurotiomycetidae</taxon>
        <taxon>Eurotiales</taxon>
        <taxon>Aspergillaceae</taxon>
        <taxon>Penicillium</taxon>
    </lineage>
</organism>
<dbReference type="GO" id="GO:0017056">
    <property type="term" value="F:structural constituent of nuclear pore"/>
    <property type="evidence" value="ECO:0007669"/>
    <property type="project" value="TreeGrafter"/>
</dbReference>
<comment type="subcellular location">
    <subcellularLocation>
        <location evidence="1 9">Nucleus</location>
        <location evidence="1 9">Nuclear pore complex</location>
    </subcellularLocation>
</comment>
<keyword evidence="12" id="KW-1185">Reference proteome</keyword>